<protein>
    <submittedName>
        <fullName evidence="1">Uncharacterized protein</fullName>
    </submittedName>
</protein>
<proteinExistence type="predicted"/>
<gene>
    <name evidence="1" type="ORF">EJ04DRAFT_257646</name>
</gene>
<evidence type="ECO:0000313" key="2">
    <source>
        <dbReference type="Proteomes" id="UP000799444"/>
    </source>
</evidence>
<dbReference type="Proteomes" id="UP000799444">
    <property type="component" value="Unassembled WGS sequence"/>
</dbReference>
<evidence type="ECO:0000313" key="1">
    <source>
        <dbReference type="EMBL" id="KAF2733850.1"/>
    </source>
</evidence>
<dbReference type="AlphaFoldDB" id="A0A9P4QWP3"/>
<accession>A0A9P4QWP3</accession>
<reference evidence="1" key="1">
    <citation type="journal article" date="2020" name="Stud. Mycol.">
        <title>101 Dothideomycetes genomes: a test case for predicting lifestyles and emergence of pathogens.</title>
        <authorList>
            <person name="Haridas S."/>
            <person name="Albert R."/>
            <person name="Binder M."/>
            <person name="Bloem J."/>
            <person name="Labutti K."/>
            <person name="Salamov A."/>
            <person name="Andreopoulos B."/>
            <person name="Baker S."/>
            <person name="Barry K."/>
            <person name="Bills G."/>
            <person name="Bluhm B."/>
            <person name="Cannon C."/>
            <person name="Castanera R."/>
            <person name="Culley D."/>
            <person name="Daum C."/>
            <person name="Ezra D."/>
            <person name="Gonzalez J."/>
            <person name="Henrissat B."/>
            <person name="Kuo A."/>
            <person name="Liang C."/>
            <person name="Lipzen A."/>
            <person name="Lutzoni F."/>
            <person name="Magnuson J."/>
            <person name="Mondo S."/>
            <person name="Nolan M."/>
            <person name="Ohm R."/>
            <person name="Pangilinan J."/>
            <person name="Park H.-J."/>
            <person name="Ramirez L."/>
            <person name="Alfaro M."/>
            <person name="Sun H."/>
            <person name="Tritt A."/>
            <person name="Yoshinaga Y."/>
            <person name="Zwiers L.-H."/>
            <person name="Turgeon B."/>
            <person name="Goodwin S."/>
            <person name="Spatafora J."/>
            <person name="Crous P."/>
            <person name="Grigoriev I."/>
        </authorList>
    </citation>
    <scope>NUCLEOTIDE SEQUENCE</scope>
    <source>
        <strain evidence="1">CBS 125425</strain>
    </source>
</reference>
<dbReference type="EMBL" id="ML996155">
    <property type="protein sequence ID" value="KAF2733850.1"/>
    <property type="molecule type" value="Genomic_DNA"/>
</dbReference>
<sequence length="74" mass="8507">MAQQMRESNWFLPAQWHDCGLVQVLGYEKKSLLLDADNCPSGAAISFWRNLDSILACELLRLFRFGSISMMPWV</sequence>
<name>A0A9P4QWP3_9PLEO</name>
<comment type="caution">
    <text evidence="1">The sequence shown here is derived from an EMBL/GenBank/DDBJ whole genome shotgun (WGS) entry which is preliminary data.</text>
</comment>
<organism evidence="1 2">
    <name type="scientific">Polyplosphaeria fusca</name>
    <dbReference type="NCBI Taxonomy" id="682080"/>
    <lineage>
        <taxon>Eukaryota</taxon>
        <taxon>Fungi</taxon>
        <taxon>Dikarya</taxon>
        <taxon>Ascomycota</taxon>
        <taxon>Pezizomycotina</taxon>
        <taxon>Dothideomycetes</taxon>
        <taxon>Pleosporomycetidae</taxon>
        <taxon>Pleosporales</taxon>
        <taxon>Tetraplosphaeriaceae</taxon>
        <taxon>Polyplosphaeria</taxon>
    </lineage>
</organism>
<keyword evidence="2" id="KW-1185">Reference proteome</keyword>